<feature type="region of interest" description="Disordered" evidence="12">
    <location>
        <begin position="1"/>
        <end position="34"/>
    </location>
</feature>
<comment type="similarity">
    <text evidence="3">Belongs to the glycosyltransferase 2 family. OpgH subfamily.</text>
</comment>
<accession>A0A366HVJ6</accession>
<dbReference type="NCBIfam" id="NF003962">
    <property type="entry name" value="PRK05454.2-5"/>
    <property type="match status" value="1"/>
</dbReference>
<gene>
    <name evidence="15" type="ORF">DES53_101381</name>
</gene>
<keyword evidence="5" id="KW-1003">Cell membrane</keyword>
<feature type="transmembrane region" description="Helical" evidence="13">
    <location>
        <begin position="440"/>
        <end position="462"/>
    </location>
</feature>
<keyword evidence="6" id="KW-0997">Cell inner membrane</keyword>
<feature type="domain" description="Glycosyltransferase 2-like" evidence="14">
    <location>
        <begin position="226"/>
        <end position="447"/>
    </location>
</feature>
<evidence type="ECO:0000256" key="6">
    <source>
        <dbReference type="ARBA" id="ARBA00022519"/>
    </source>
</evidence>
<dbReference type="EMBL" id="QNRR01000001">
    <property type="protein sequence ID" value="RBP47584.1"/>
    <property type="molecule type" value="Genomic_DNA"/>
</dbReference>
<dbReference type="Pfam" id="PF13632">
    <property type="entry name" value="Glyco_trans_2_3"/>
    <property type="match status" value="1"/>
</dbReference>
<keyword evidence="11 13" id="KW-0472">Membrane</keyword>
<feature type="transmembrane region" description="Helical" evidence="13">
    <location>
        <begin position="42"/>
        <end position="63"/>
    </location>
</feature>
<evidence type="ECO:0000313" key="15">
    <source>
        <dbReference type="EMBL" id="RBP47584.1"/>
    </source>
</evidence>
<name>A0A366HVJ6_9BACT</name>
<feature type="transmembrane region" description="Helical" evidence="13">
    <location>
        <begin position="554"/>
        <end position="573"/>
    </location>
</feature>
<reference evidence="15 16" key="1">
    <citation type="submission" date="2018-06" db="EMBL/GenBank/DDBJ databases">
        <title>Genomic Encyclopedia of Type Strains, Phase IV (KMG-IV): sequencing the most valuable type-strain genomes for metagenomic binning, comparative biology and taxonomic classification.</title>
        <authorList>
            <person name="Goeker M."/>
        </authorList>
    </citation>
    <scope>NUCLEOTIDE SEQUENCE [LARGE SCALE GENOMIC DNA]</scope>
    <source>
        <strain evidence="15 16">DSM 25532</strain>
    </source>
</reference>
<dbReference type="RefSeq" id="WP_113956509.1">
    <property type="nucleotide sequence ID" value="NZ_QNRR01000001.1"/>
</dbReference>
<feature type="transmembrane region" description="Helical" evidence="13">
    <location>
        <begin position="75"/>
        <end position="98"/>
    </location>
</feature>
<dbReference type="SUPFAM" id="SSF53448">
    <property type="entry name" value="Nucleotide-diphospho-sugar transferases"/>
    <property type="match status" value="1"/>
</dbReference>
<organism evidence="15 16">
    <name type="scientific">Roseimicrobium gellanilyticum</name>
    <dbReference type="NCBI Taxonomy" id="748857"/>
    <lineage>
        <taxon>Bacteria</taxon>
        <taxon>Pseudomonadati</taxon>
        <taxon>Verrucomicrobiota</taxon>
        <taxon>Verrucomicrobiia</taxon>
        <taxon>Verrucomicrobiales</taxon>
        <taxon>Verrucomicrobiaceae</taxon>
        <taxon>Roseimicrobium</taxon>
    </lineage>
</organism>
<evidence type="ECO:0000256" key="8">
    <source>
        <dbReference type="ARBA" id="ARBA00022679"/>
    </source>
</evidence>
<evidence type="ECO:0000256" key="4">
    <source>
        <dbReference type="ARBA" id="ARBA00020585"/>
    </source>
</evidence>
<evidence type="ECO:0000256" key="9">
    <source>
        <dbReference type="ARBA" id="ARBA00022692"/>
    </source>
</evidence>
<feature type="transmembrane region" description="Helical" evidence="13">
    <location>
        <begin position="474"/>
        <end position="497"/>
    </location>
</feature>
<evidence type="ECO:0000256" key="12">
    <source>
        <dbReference type="SAM" id="MobiDB-lite"/>
    </source>
</evidence>
<comment type="subcellular location">
    <subcellularLocation>
        <location evidence="1">Cell inner membrane</location>
        <topology evidence="1">Multi-pass membrane protein</topology>
    </subcellularLocation>
</comment>
<dbReference type="Gene3D" id="3.90.550.10">
    <property type="entry name" value="Spore Coat Polysaccharide Biosynthesis Protein SpsA, Chain A"/>
    <property type="match status" value="1"/>
</dbReference>
<comment type="pathway">
    <text evidence="2">Glycan metabolism; osmoregulated periplasmic glucan (OPG) biosynthesis.</text>
</comment>
<sequence>MSAPVASPSGSPSPTTALGSRTAQLQSHAGMPSPATSRLRRATFFSFVFVGTVVGIWLMYQMLNSGGMAWYEWGLLVVFIPLYYQLNIGFWTALIGIWMMNRPKPDPLDLFRTITNDDMEAPLGATTAIIVPVYNEDVTRVFEGIRSVYNSLAKTGKLEHYDFFILSDSDDSNKWIEEEAGWLELCRQLNAFGKIFYRKRRTPINRKSGNVSDFCRRWGKRYRYMIVFDADSVMSGPLLVNLVRIMEKNPGIGILQTFPKQIGADTLLGRIMQFAQAFYGPAFISGLSYWQCGEANFWGHNAIIRLAPFIEYCALPPLPEKVPFGGHIMSHDFVEAALMRKAGYAVRLLATDHGSYEEGPPTLIDTLKRDRRWCLGNMQHFWLLFARGWHPISRLNFYHGIMSYVSSPVWLLFLVLGTIMGASNEISPMDMARATFAGQLLLLLTLAFIFMPKIIIMLDELVTGRLFKPIRLRLMAALSSFLDTFIFTLMAPIMMYFHSQFVVKTILGQGVSWVAQRRKLGGGIDWREPILTFGSVTLVGIAWGVAAFFISTQFLLWISPVLLGLILAIPFAITTSSTKTLQRLGLFVTPEELHPPPVLQSLNEHLDEVHARPPLQPELEQRFGLVQVCLDPYVNGLHVSLLRRRRQVEHSREYFRHLSHKLISQGPNSLSKRELTAVLYDPDTVIHLHYELWSSSEETLSPFWKLAIRQYNLVAPNPFTHLLAQKGVTS</sequence>
<keyword evidence="9 13" id="KW-0812">Transmembrane</keyword>
<dbReference type="InterPro" id="IPR001173">
    <property type="entry name" value="Glyco_trans_2-like"/>
</dbReference>
<keyword evidence="16" id="KW-1185">Reference proteome</keyword>
<feature type="transmembrane region" description="Helical" evidence="13">
    <location>
        <begin position="397"/>
        <end position="420"/>
    </location>
</feature>
<protein>
    <recommendedName>
        <fullName evidence="4">Glucans biosynthesis glucosyltransferase H</fullName>
    </recommendedName>
</protein>
<keyword evidence="10 13" id="KW-1133">Transmembrane helix</keyword>
<proteinExistence type="inferred from homology"/>
<evidence type="ECO:0000256" key="3">
    <source>
        <dbReference type="ARBA" id="ARBA00009337"/>
    </source>
</evidence>
<dbReference type="GO" id="GO:0016758">
    <property type="term" value="F:hexosyltransferase activity"/>
    <property type="evidence" value="ECO:0007669"/>
    <property type="project" value="TreeGrafter"/>
</dbReference>
<comment type="caution">
    <text evidence="15">The sequence shown here is derived from an EMBL/GenBank/DDBJ whole genome shotgun (WGS) entry which is preliminary data.</text>
</comment>
<dbReference type="GO" id="GO:0005886">
    <property type="term" value="C:plasma membrane"/>
    <property type="evidence" value="ECO:0007669"/>
    <property type="project" value="UniProtKB-SubCell"/>
</dbReference>
<evidence type="ECO:0000313" key="16">
    <source>
        <dbReference type="Proteomes" id="UP000253426"/>
    </source>
</evidence>
<dbReference type="AlphaFoldDB" id="A0A366HVJ6"/>
<dbReference type="InterPro" id="IPR029044">
    <property type="entry name" value="Nucleotide-diphossugar_trans"/>
</dbReference>
<keyword evidence="7" id="KW-0328">Glycosyltransferase</keyword>
<dbReference type="PANTHER" id="PTHR43867">
    <property type="entry name" value="CELLULOSE SYNTHASE CATALYTIC SUBUNIT A [UDP-FORMING]"/>
    <property type="match status" value="1"/>
</dbReference>
<dbReference type="OrthoDB" id="9775281at2"/>
<evidence type="ECO:0000256" key="7">
    <source>
        <dbReference type="ARBA" id="ARBA00022676"/>
    </source>
</evidence>
<evidence type="ECO:0000256" key="10">
    <source>
        <dbReference type="ARBA" id="ARBA00022989"/>
    </source>
</evidence>
<evidence type="ECO:0000256" key="2">
    <source>
        <dbReference type="ARBA" id="ARBA00005001"/>
    </source>
</evidence>
<evidence type="ECO:0000256" key="11">
    <source>
        <dbReference type="ARBA" id="ARBA00023136"/>
    </source>
</evidence>
<dbReference type="CDD" id="cd04191">
    <property type="entry name" value="Glucan_BSP_MdoH"/>
    <property type="match status" value="1"/>
</dbReference>
<evidence type="ECO:0000256" key="1">
    <source>
        <dbReference type="ARBA" id="ARBA00004429"/>
    </source>
</evidence>
<dbReference type="InterPro" id="IPR050321">
    <property type="entry name" value="Glycosyltr_2/OpgH_subfam"/>
</dbReference>
<keyword evidence="8 15" id="KW-0808">Transferase</keyword>
<dbReference type="Proteomes" id="UP000253426">
    <property type="component" value="Unassembled WGS sequence"/>
</dbReference>
<feature type="compositionally biased region" description="Low complexity" evidence="12">
    <location>
        <begin position="1"/>
        <end position="20"/>
    </location>
</feature>
<evidence type="ECO:0000259" key="14">
    <source>
        <dbReference type="Pfam" id="PF13632"/>
    </source>
</evidence>
<feature type="transmembrane region" description="Helical" evidence="13">
    <location>
        <begin position="530"/>
        <end position="549"/>
    </location>
</feature>
<dbReference type="PANTHER" id="PTHR43867:SF5">
    <property type="entry name" value="GLUCANS BIOSYNTHESIS GLUCOSYLTRANSFERASE H"/>
    <property type="match status" value="1"/>
</dbReference>
<evidence type="ECO:0000256" key="13">
    <source>
        <dbReference type="SAM" id="Phobius"/>
    </source>
</evidence>
<dbReference type="NCBIfam" id="NF003958">
    <property type="entry name" value="PRK05454.2-1"/>
    <property type="match status" value="1"/>
</dbReference>
<evidence type="ECO:0000256" key="5">
    <source>
        <dbReference type="ARBA" id="ARBA00022475"/>
    </source>
</evidence>